<dbReference type="Proteomes" id="UP001153712">
    <property type="component" value="Chromosome 2"/>
</dbReference>
<protein>
    <recommendedName>
        <fullName evidence="8">ADP-ribosylation factor-like protein 13B</fullName>
    </recommendedName>
</protein>
<keyword evidence="7" id="KW-1185">Reference proteome</keyword>
<dbReference type="SMART" id="SM00178">
    <property type="entry name" value="SAR"/>
    <property type="match status" value="1"/>
</dbReference>
<evidence type="ECO:0000256" key="4">
    <source>
        <dbReference type="PIRSR" id="PIRSR606689-2"/>
    </source>
</evidence>
<feature type="binding site" evidence="3">
    <location>
        <begin position="22"/>
        <end position="29"/>
    </location>
    <ligand>
        <name>GTP</name>
        <dbReference type="ChEBI" id="CHEBI:37565"/>
    </ligand>
</feature>
<dbReference type="PANTHER" id="PTHR46090:SF2">
    <property type="entry name" value="ADP-RIBOSYLATION FACTOR-LIKE PROTEIN 13B"/>
    <property type="match status" value="1"/>
</dbReference>
<dbReference type="PROSITE" id="PS51417">
    <property type="entry name" value="ARF"/>
    <property type="match status" value="1"/>
</dbReference>
<dbReference type="InterPro" id="IPR051995">
    <property type="entry name" value="Ciliary_GTPase"/>
</dbReference>
<feature type="coiled-coil region" evidence="5">
    <location>
        <begin position="185"/>
        <end position="227"/>
    </location>
</feature>
<dbReference type="Pfam" id="PF00025">
    <property type="entry name" value="Arf"/>
    <property type="match status" value="1"/>
</dbReference>
<name>A0A9N9TQ46_PHYSR</name>
<dbReference type="GO" id="GO:0097730">
    <property type="term" value="C:non-motile cilium"/>
    <property type="evidence" value="ECO:0007669"/>
    <property type="project" value="TreeGrafter"/>
</dbReference>
<organism evidence="6 7">
    <name type="scientific">Phyllotreta striolata</name>
    <name type="common">Striped flea beetle</name>
    <name type="synonym">Crioceris striolata</name>
    <dbReference type="NCBI Taxonomy" id="444603"/>
    <lineage>
        <taxon>Eukaryota</taxon>
        <taxon>Metazoa</taxon>
        <taxon>Ecdysozoa</taxon>
        <taxon>Arthropoda</taxon>
        <taxon>Hexapoda</taxon>
        <taxon>Insecta</taxon>
        <taxon>Pterygota</taxon>
        <taxon>Neoptera</taxon>
        <taxon>Endopterygota</taxon>
        <taxon>Coleoptera</taxon>
        <taxon>Polyphaga</taxon>
        <taxon>Cucujiformia</taxon>
        <taxon>Chrysomeloidea</taxon>
        <taxon>Chrysomelidae</taxon>
        <taxon>Galerucinae</taxon>
        <taxon>Alticini</taxon>
        <taxon>Phyllotreta</taxon>
    </lineage>
</organism>
<sequence>MMGNCCTRKKKLNRKIVLLLVGLDNAGKTRAANGLLGETTTTPVPTVGFSVLNLKYLNHSVKIFDLGGGPNIRGIWNTYFVDAHGLIFVIDSSDSSRFDEVKAVFKEILYSDKISGKPILILANKQDDANAADEMELIEYLDIEHLVNARRCPTLVQSCSASEQTQSKLDLGIQKGYNWIMGYIIKNYETLNARVERDVEEQQIKDHEELLEKIKRIKEQHAVEERKQKDDKIETYSEYVKNMNGGNYAKAEGFSQEEIAQAPFEDSSSIGSSTLSKSTESFPPVYITSNEFAIVDRPKSAVELVKNQLKLRENVQKPPARHRANKTAPIHLYGARFPYSADERRRRQENYVRRHLRSADNALFTISKPVMGPSGDCIEMAVFENGKMTERNGKVDVLSIIDI</sequence>
<reference evidence="6" key="1">
    <citation type="submission" date="2022-01" db="EMBL/GenBank/DDBJ databases">
        <authorList>
            <person name="King R."/>
        </authorList>
    </citation>
    <scope>NUCLEOTIDE SEQUENCE</scope>
</reference>
<dbReference type="AlphaFoldDB" id="A0A9N9TQ46"/>
<feature type="binding site" evidence="3">
    <location>
        <begin position="124"/>
        <end position="127"/>
    </location>
    <ligand>
        <name>GTP</name>
        <dbReference type="ChEBI" id="CHEBI:37565"/>
    </ligand>
</feature>
<dbReference type="EMBL" id="OU900095">
    <property type="protein sequence ID" value="CAG9858240.1"/>
    <property type="molecule type" value="Genomic_DNA"/>
</dbReference>
<keyword evidence="5" id="KW-0175">Coiled coil</keyword>
<feature type="binding site" evidence="4">
    <location>
        <position position="29"/>
    </location>
    <ligand>
        <name>Mg(2+)</name>
        <dbReference type="ChEBI" id="CHEBI:18420"/>
    </ligand>
</feature>
<keyword evidence="4" id="KW-0479">Metal-binding</keyword>
<accession>A0A9N9TQ46</accession>
<dbReference type="PANTHER" id="PTHR46090">
    <property type="entry name" value="ADP-RIBOSYLATION FACTOR-LIKE PROTEIN 13B"/>
    <property type="match status" value="1"/>
</dbReference>
<dbReference type="PRINTS" id="PR00328">
    <property type="entry name" value="SAR1GTPBP"/>
</dbReference>
<dbReference type="GO" id="GO:0046872">
    <property type="term" value="F:metal ion binding"/>
    <property type="evidence" value="ECO:0007669"/>
    <property type="project" value="UniProtKB-KW"/>
</dbReference>
<proteinExistence type="predicted"/>
<evidence type="ECO:0000256" key="1">
    <source>
        <dbReference type="ARBA" id="ARBA00022741"/>
    </source>
</evidence>
<dbReference type="Gene3D" id="3.40.50.300">
    <property type="entry name" value="P-loop containing nucleotide triphosphate hydrolases"/>
    <property type="match status" value="1"/>
</dbReference>
<gene>
    <name evidence="6" type="ORF">PHYEVI_LOCUS4631</name>
</gene>
<evidence type="ECO:0000313" key="6">
    <source>
        <dbReference type="EMBL" id="CAG9858240.1"/>
    </source>
</evidence>
<dbReference type="InterPro" id="IPR006689">
    <property type="entry name" value="Small_GTPase_ARF/SAR"/>
</dbReference>
<keyword evidence="1 3" id="KW-0547">Nucleotide-binding</keyword>
<dbReference type="SUPFAM" id="SSF52540">
    <property type="entry name" value="P-loop containing nucleoside triphosphate hydrolases"/>
    <property type="match status" value="1"/>
</dbReference>
<evidence type="ECO:0000256" key="5">
    <source>
        <dbReference type="SAM" id="Coils"/>
    </source>
</evidence>
<dbReference type="GO" id="GO:0003924">
    <property type="term" value="F:GTPase activity"/>
    <property type="evidence" value="ECO:0007669"/>
    <property type="project" value="InterPro"/>
</dbReference>
<evidence type="ECO:0000313" key="7">
    <source>
        <dbReference type="Proteomes" id="UP001153712"/>
    </source>
</evidence>
<keyword evidence="4" id="KW-0460">Magnesium</keyword>
<dbReference type="OrthoDB" id="14717at2759"/>
<keyword evidence="2 3" id="KW-0342">GTP-binding</keyword>
<evidence type="ECO:0000256" key="2">
    <source>
        <dbReference type="ARBA" id="ARBA00023134"/>
    </source>
</evidence>
<dbReference type="InterPro" id="IPR027417">
    <property type="entry name" value="P-loop_NTPase"/>
</dbReference>
<feature type="binding site" evidence="3">
    <location>
        <position position="68"/>
    </location>
    <ligand>
        <name>GTP</name>
        <dbReference type="ChEBI" id="CHEBI:37565"/>
    </ligand>
</feature>
<evidence type="ECO:0000256" key="3">
    <source>
        <dbReference type="PIRSR" id="PIRSR606689-1"/>
    </source>
</evidence>
<dbReference type="GO" id="GO:0060170">
    <property type="term" value="C:ciliary membrane"/>
    <property type="evidence" value="ECO:0007669"/>
    <property type="project" value="TreeGrafter"/>
</dbReference>
<dbReference type="GO" id="GO:0005525">
    <property type="term" value="F:GTP binding"/>
    <property type="evidence" value="ECO:0007669"/>
    <property type="project" value="UniProtKB-KW"/>
</dbReference>
<dbReference type="GO" id="GO:1905515">
    <property type="term" value="P:non-motile cilium assembly"/>
    <property type="evidence" value="ECO:0007669"/>
    <property type="project" value="TreeGrafter"/>
</dbReference>
<dbReference type="SMART" id="SM00177">
    <property type="entry name" value="ARF"/>
    <property type="match status" value="1"/>
</dbReference>
<evidence type="ECO:0008006" key="8">
    <source>
        <dbReference type="Google" id="ProtNLM"/>
    </source>
</evidence>
<feature type="binding site" evidence="4">
    <location>
        <position position="46"/>
    </location>
    <ligand>
        <name>Mg(2+)</name>
        <dbReference type="ChEBI" id="CHEBI:18420"/>
    </ligand>
</feature>
<dbReference type="GO" id="GO:0097500">
    <property type="term" value="P:receptor localization to non-motile cilium"/>
    <property type="evidence" value="ECO:0007669"/>
    <property type="project" value="TreeGrafter"/>
</dbReference>